<keyword evidence="7" id="KW-1185">Reference proteome</keyword>
<dbReference type="OrthoDB" id="2661848at2"/>
<dbReference type="RefSeq" id="WP_036816745.1">
    <property type="nucleotide sequence ID" value="NZ_AVBF01000008.1"/>
</dbReference>
<feature type="transmembrane region" description="Helical" evidence="5">
    <location>
        <begin position="108"/>
        <end position="130"/>
    </location>
</feature>
<evidence type="ECO:0000256" key="2">
    <source>
        <dbReference type="ARBA" id="ARBA00022692"/>
    </source>
</evidence>
<dbReference type="PANTHER" id="PTHR33514:SF13">
    <property type="entry name" value="PROTEIN ABCI12, CHLOROPLASTIC"/>
    <property type="match status" value="1"/>
</dbReference>
<feature type="transmembrane region" description="Helical" evidence="5">
    <location>
        <begin position="252"/>
        <end position="269"/>
    </location>
</feature>
<comment type="subcellular location">
    <subcellularLocation>
        <location evidence="1">Membrane</location>
        <topology evidence="1">Multi-pass membrane protein</topology>
    </subcellularLocation>
</comment>
<feature type="transmembrane region" description="Helical" evidence="5">
    <location>
        <begin position="79"/>
        <end position="102"/>
    </location>
</feature>
<protein>
    <submittedName>
        <fullName evidence="6">Cobalt transporter</fullName>
    </submittedName>
</protein>
<comment type="caution">
    <text evidence="6">The sequence shown here is derived from an EMBL/GenBank/DDBJ whole genome shotgun (WGS) entry which is preliminary data.</text>
</comment>
<dbReference type="eggNOG" id="COG0619">
    <property type="taxonomic scope" value="Bacteria"/>
</dbReference>
<dbReference type="AlphaFoldDB" id="A0A0A2TI84"/>
<dbReference type="GO" id="GO:0005886">
    <property type="term" value="C:plasma membrane"/>
    <property type="evidence" value="ECO:0007669"/>
    <property type="project" value="UniProtKB-ARBA"/>
</dbReference>
<name>A0A0A2TI84_9BACI</name>
<evidence type="ECO:0000313" key="7">
    <source>
        <dbReference type="Proteomes" id="UP000030147"/>
    </source>
</evidence>
<proteinExistence type="predicted"/>
<evidence type="ECO:0000256" key="5">
    <source>
        <dbReference type="SAM" id="Phobius"/>
    </source>
</evidence>
<gene>
    <name evidence="6" type="ORF">N782_01185</name>
</gene>
<dbReference type="InterPro" id="IPR003339">
    <property type="entry name" value="ABC/ECF_trnsptr_transmembrane"/>
</dbReference>
<accession>A0A0A2TI84</accession>
<dbReference type="CDD" id="cd16914">
    <property type="entry name" value="EcfT"/>
    <property type="match status" value="1"/>
</dbReference>
<evidence type="ECO:0000313" key="6">
    <source>
        <dbReference type="EMBL" id="KGP73776.1"/>
    </source>
</evidence>
<feature type="transmembrane region" description="Helical" evidence="5">
    <location>
        <begin position="41"/>
        <end position="67"/>
    </location>
</feature>
<evidence type="ECO:0000256" key="1">
    <source>
        <dbReference type="ARBA" id="ARBA00004141"/>
    </source>
</evidence>
<organism evidence="6 7">
    <name type="scientific">Pontibacillus yanchengensis Y32</name>
    <dbReference type="NCBI Taxonomy" id="1385514"/>
    <lineage>
        <taxon>Bacteria</taxon>
        <taxon>Bacillati</taxon>
        <taxon>Bacillota</taxon>
        <taxon>Bacilli</taxon>
        <taxon>Bacillales</taxon>
        <taxon>Bacillaceae</taxon>
        <taxon>Pontibacillus</taxon>
    </lineage>
</organism>
<evidence type="ECO:0000256" key="4">
    <source>
        <dbReference type="ARBA" id="ARBA00023136"/>
    </source>
</evidence>
<dbReference type="Pfam" id="PF02361">
    <property type="entry name" value="CbiQ"/>
    <property type="match status" value="1"/>
</dbReference>
<dbReference type="EMBL" id="AVBF01000008">
    <property type="protein sequence ID" value="KGP73776.1"/>
    <property type="molecule type" value="Genomic_DNA"/>
</dbReference>
<keyword evidence="4 5" id="KW-0472">Membrane</keyword>
<dbReference type="Proteomes" id="UP000030147">
    <property type="component" value="Unassembled WGS sequence"/>
</dbReference>
<keyword evidence="2 5" id="KW-0812">Transmembrane</keyword>
<dbReference type="PANTHER" id="PTHR33514">
    <property type="entry name" value="PROTEIN ABCI12, CHLOROPLASTIC"/>
    <property type="match status" value="1"/>
</dbReference>
<sequence length="274" mass="31321">MELVNRFKKTYNLEWVKLELLKTAFGKKDSYMGRKDPRLVMVWYFIVSLLPWFTFNQTILIGLLVYTIVTSLVSRVSPLIIGLLTIGVISEIIYIVALVYLFGGEWAAFSSLITFTMKITIMSIASIAAFASMDPEKLSDALLSFGVPAQFSFAVSYGYRMLPILLDEYQQIILSFRLRGKAPTNGGVLKWRTIYYYSKIVVKAFYPMMLNTAKKTRTTVEALEVKGFSYSLHDKEAKKQKLSHLKLSNQDYTFLVMSIGILLAIYFLGKYYPI</sequence>
<dbReference type="STRING" id="1385514.N782_01185"/>
<reference evidence="6 7" key="1">
    <citation type="journal article" date="2015" name="Stand. Genomic Sci.">
        <title>High quality draft genome sequence of the moderately halophilic bacterium Pontibacillus yanchengensis Y32(T) and comparison among Pontibacillus genomes.</title>
        <authorList>
            <person name="Huang J."/>
            <person name="Qiao Z.X."/>
            <person name="Tang J.W."/>
            <person name="Wang G."/>
        </authorList>
    </citation>
    <scope>NUCLEOTIDE SEQUENCE [LARGE SCALE GENOMIC DNA]</scope>
    <source>
        <strain evidence="6 7">Y32</strain>
    </source>
</reference>
<keyword evidence="3 5" id="KW-1133">Transmembrane helix</keyword>
<evidence type="ECO:0000256" key="3">
    <source>
        <dbReference type="ARBA" id="ARBA00022989"/>
    </source>
</evidence>